<dbReference type="InterPro" id="IPR025110">
    <property type="entry name" value="AMP-bd_C"/>
</dbReference>
<comment type="similarity">
    <text evidence="1">Belongs to the ATP-dependent AMP-binding enzyme family.</text>
</comment>
<sequence length="438" mass="46167">MSDPQLMLVPGSTDPFALTRTYSAIHKLWEFFEREEKTGQARAQWIIVAPRPDKQCYPDVLADNAAALQARFRAVPEDVDVIVETSGSATGSPHLVGLSYSALVASARATHEVLGGPGRWITALPAYHIAGLQTLVRSCVAGTSPAIADMSNGFSADNLARACRSALPSSGNNPTGRTYLSLVPKQLRDALDTGGELVDLLGQLDAILVGGSAFDPQLRERATEAGLTVVATYGMTETGGGCVYDGRPLPGTRVRIEDGCVELAGNTLFSDYIDAPGSAQISLEGTTRWLRTGDRGRLHDGELTVLGRADDVIISGGVNVDPTQVEHAIAATCPEVDQVCVVSLPDPVWGSVVAAAVTLKTASGTAANTDGDGFDAAAAKEWGPRLRDRVGDALGRDQSPRVVAVAAQLPTTGIGKIPRKQVRTLIEHARGDGKVWER</sequence>
<dbReference type="RefSeq" id="WP_313272399.1">
    <property type="nucleotide sequence ID" value="NZ_JASXSX010000001.1"/>
</dbReference>
<evidence type="ECO:0000256" key="1">
    <source>
        <dbReference type="ARBA" id="ARBA00006432"/>
    </source>
</evidence>
<dbReference type="Gene3D" id="3.40.50.12780">
    <property type="entry name" value="N-terminal domain of ligase-like"/>
    <property type="match status" value="1"/>
</dbReference>
<dbReference type="InterPro" id="IPR000873">
    <property type="entry name" value="AMP-dep_synth/lig_dom"/>
</dbReference>
<evidence type="ECO:0000259" key="3">
    <source>
        <dbReference type="Pfam" id="PF13193"/>
    </source>
</evidence>
<feature type="domain" description="AMP-dependent synthetase/ligase" evidence="2">
    <location>
        <begin position="56"/>
        <end position="258"/>
    </location>
</feature>
<dbReference type="PANTHER" id="PTHR43201">
    <property type="entry name" value="ACYL-COA SYNTHETASE"/>
    <property type="match status" value="1"/>
</dbReference>
<dbReference type="SUPFAM" id="SSF56801">
    <property type="entry name" value="Acetyl-CoA synthetase-like"/>
    <property type="match status" value="1"/>
</dbReference>
<dbReference type="EMBL" id="JASXSX010000001">
    <property type="protein sequence ID" value="MDT3767075.1"/>
    <property type="molecule type" value="Genomic_DNA"/>
</dbReference>
<organism evidence="4 5">
    <name type="scientific">Gleimia hominis</name>
    <dbReference type="NCBI Taxonomy" id="595468"/>
    <lineage>
        <taxon>Bacteria</taxon>
        <taxon>Bacillati</taxon>
        <taxon>Actinomycetota</taxon>
        <taxon>Actinomycetes</taxon>
        <taxon>Actinomycetales</taxon>
        <taxon>Actinomycetaceae</taxon>
        <taxon>Gleimia</taxon>
    </lineage>
</organism>
<dbReference type="PANTHER" id="PTHR43201:SF8">
    <property type="entry name" value="ACYL-COA SYNTHETASE FAMILY MEMBER 3"/>
    <property type="match status" value="1"/>
</dbReference>
<keyword evidence="5" id="KW-1185">Reference proteome</keyword>
<name>A0ABU3ICX8_9ACTO</name>
<dbReference type="Proteomes" id="UP001247542">
    <property type="component" value="Unassembled WGS sequence"/>
</dbReference>
<accession>A0ABU3ICX8</accession>
<comment type="caution">
    <text evidence="4">The sequence shown here is derived from an EMBL/GenBank/DDBJ whole genome shotgun (WGS) entry which is preliminary data.</text>
</comment>
<evidence type="ECO:0000259" key="2">
    <source>
        <dbReference type="Pfam" id="PF00501"/>
    </source>
</evidence>
<evidence type="ECO:0000313" key="4">
    <source>
        <dbReference type="EMBL" id="MDT3767075.1"/>
    </source>
</evidence>
<feature type="domain" description="AMP-binding enzyme C-terminal" evidence="3">
    <location>
        <begin position="329"/>
        <end position="416"/>
    </location>
</feature>
<dbReference type="Pfam" id="PF13193">
    <property type="entry name" value="AMP-binding_C"/>
    <property type="match status" value="1"/>
</dbReference>
<proteinExistence type="inferred from homology"/>
<dbReference type="InterPro" id="IPR042099">
    <property type="entry name" value="ANL_N_sf"/>
</dbReference>
<protein>
    <submittedName>
        <fullName evidence="4">AMP-binding protein</fullName>
    </submittedName>
</protein>
<dbReference type="Gene3D" id="3.30.300.30">
    <property type="match status" value="1"/>
</dbReference>
<dbReference type="Pfam" id="PF00501">
    <property type="entry name" value="AMP-binding"/>
    <property type="match status" value="1"/>
</dbReference>
<reference evidence="4 5" key="1">
    <citation type="submission" date="2023-06" db="EMBL/GenBank/DDBJ databases">
        <title>Draft genome sequence of Gleimia hominis type strain CCUG 57540T.</title>
        <authorList>
            <person name="Salva-Serra F."/>
            <person name="Cardew S."/>
            <person name="Jensie Markopoulos S."/>
            <person name="Ohlen M."/>
            <person name="Inganas E."/>
            <person name="Svensson-Stadler L."/>
            <person name="Moore E.R.B."/>
        </authorList>
    </citation>
    <scope>NUCLEOTIDE SEQUENCE [LARGE SCALE GENOMIC DNA]</scope>
    <source>
        <strain evidence="4 5">CCUG 57540</strain>
    </source>
</reference>
<evidence type="ECO:0000313" key="5">
    <source>
        <dbReference type="Proteomes" id="UP001247542"/>
    </source>
</evidence>
<dbReference type="InterPro" id="IPR045851">
    <property type="entry name" value="AMP-bd_C_sf"/>
</dbReference>
<gene>
    <name evidence="4" type="ORF">QS713_03205</name>
</gene>